<evidence type="ECO:0000256" key="4">
    <source>
        <dbReference type="ARBA" id="ARBA00023136"/>
    </source>
</evidence>
<evidence type="ECO:0000313" key="7">
    <source>
        <dbReference type="EMBL" id="MBC5999062.1"/>
    </source>
</evidence>
<dbReference type="EMBL" id="JACRWC010000048">
    <property type="protein sequence ID" value="MBC5999062.1"/>
    <property type="molecule type" value="Genomic_DNA"/>
</dbReference>
<evidence type="ECO:0000256" key="3">
    <source>
        <dbReference type="ARBA" id="ARBA00022989"/>
    </source>
</evidence>
<comment type="subcellular location">
    <subcellularLocation>
        <location evidence="1">Membrane</location>
        <topology evidence="1">Multi-pass membrane protein</topology>
    </subcellularLocation>
</comment>
<evidence type="ECO:0000259" key="6">
    <source>
        <dbReference type="Pfam" id="PF05154"/>
    </source>
</evidence>
<protein>
    <submittedName>
        <fullName evidence="7">TM2 domain-containing protein</fullName>
    </submittedName>
</protein>
<sequence length="102" mass="11327">MDANTLAKYIGKEHVEEVQTLMENDSQLQNKVSFKNPVVALVLSIFLGIIGIDRLYQGGVSVFACKLLLCLLTFGVWWIADLGYSVIMTKETNYKKIIAATA</sequence>
<dbReference type="GO" id="GO:0016020">
    <property type="term" value="C:membrane"/>
    <property type="evidence" value="ECO:0007669"/>
    <property type="project" value="UniProtKB-SubCell"/>
</dbReference>
<evidence type="ECO:0000256" key="1">
    <source>
        <dbReference type="ARBA" id="ARBA00004141"/>
    </source>
</evidence>
<dbReference type="RefSeq" id="WP_249286543.1">
    <property type="nucleotide sequence ID" value="NZ_JACRWC010000048.1"/>
</dbReference>
<dbReference type="Proteomes" id="UP000644115">
    <property type="component" value="Unassembled WGS sequence"/>
</dbReference>
<dbReference type="AlphaFoldDB" id="A0A923SLG1"/>
<feature type="transmembrane region" description="Helical" evidence="5">
    <location>
        <begin position="38"/>
        <end position="56"/>
    </location>
</feature>
<evidence type="ECO:0000313" key="8">
    <source>
        <dbReference type="Proteomes" id="UP000644115"/>
    </source>
</evidence>
<dbReference type="InterPro" id="IPR007829">
    <property type="entry name" value="TM2"/>
</dbReference>
<feature type="transmembrane region" description="Helical" evidence="5">
    <location>
        <begin position="63"/>
        <end position="80"/>
    </location>
</feature>
<keyword evidence="2 5" id="KW-0812">Transmembrane</keyword>
<dbReference type="Pfam" id="PF05154">
    <property type="entry name" value="TM2"/>
    <property type="match status" value="1"/>
</dbReference>
<keyword evidence="8" id="KW-1185">Reference proteome</keyword>
<keyword evidence="3 5" id="KW-1133">Transmembrane helix</keyword>
<gene>
    <name evidence="7" type="ORF">H8876_03490</name>
</gene>
<accession>A0A923SLG1</accession>
<keyword evidence="4 5" id="KW-0472">Membrane</keyword>
<comment type="caution">
    <text evidence="7">The sequence shown here is derived from an EMBL/GenBank/DDBJ whole genome shotgun (WGS) entry which is preliminary data.</text>
</comment>
<reference evidence="7" key="1">
    <citation type="submission" date="2020-08" db="EMBL/GenBank/DDBJ databases">
        <authorList>
            <person name="Liu C."/>
            <person name="Sun Q."/>
        </authorList>
    </citation>
    <scope>NUCLEOTIDE SEQUENCE</scope>
    <source>
        <strain evidence="7">BX16</strain>
    </source>
</reference>
<proteinExistence type="predicted"/>
<feature type="domain" description="TM2" evidence="6">
    <location>
        <begin position="34"/>
        <end position="82"/>
    </location>
</feature>
<name>A0A923SLG1_9FIRM</name>
<organism evidence="7 8">
    <name type="scientific">Lentihominibacter faecis</name>
    <dbReference type="NCBI Taxonomy" id="2764712"/>
    <lineage>
        <taxon>Bacteria</taxon>
        <taxon>Bacillati</taxon>
        <taxon>Bacillota</taxon>
        <taxon>Clostridia</taxon>
        <taxon>Peptostreptococcales</taxon>
        <taxon>Anaerovoracaceae</taxon>
        <taxon>Lentihominibacter</taxon>
    </lineage>
</organism>
<evidence type="ECO:0000256" key="2">
    <source>
        <dbReference type="ARBA" id="ARBA00022692"/>
    </source>
</evidence>
<evidence type="ECO:0000256" key="5">
    <source>
        <dbReference type="SAM" id="Phobius"/>
    </source>
</evidence>